<evidence type="ECO:0000313" key="1">
    <source>
        <dbReference type="EMBL" id="OAX42648.1"/>
    </source>
</evidence>
<dbReference type="AlphaFoldDB" id="A0A1B7NCV1"/>
<accession>A0A1B7NCV1</accession>
<dbReference type="EMBL" id="KV448152">
    <property type="protein sequence ID" value="OAX42648.1"/>
    <property type="molecule type" value="Genomic_DNA"/>
</dbReference>
<dbReference type="OrthoDB" id="2627868at2759"/>
<gene>
    <name evidence="1" type="ORF">K503DRAFT_316408</name>
</gene>
<keyword evidence="2" id="KW-1185">Reference proteome</keyword>
<dbReference type="InParanoid" id="A0A1B7NCV1"/>
<dbReference type="Proteomes" id="UP000092154">
    <property type="component" value="Unassembled WGS sequence"/>
</dbReference>
<proteinExistence type="predicted"/>
<sequence>MQSSPPDTVTRGLWELSDAPSIEWMFKTSADPEVIGSVAWMLPTVEWTRELHIATVCPPLLSAFRTCFHGGFQLSVSARQLALACGRALHHIACDETIQKLNSSNDNDQHFDWDSLELWSAWHDIALPWGLKACRTSFDLYATTQDENHENQARTALRLAIVTGCPGFLKPNDVTLIWDGVFDWNNANRVPKDFDWLVDFLVHFRTFDARNFDAMADALLALSAMQGLGSPEKRDNYLDTIIFSMEADKPSRLRHAALRAVFDARLQLVEIADDKEGDSEFREQLLTDLPSALLTMTKLVAPQLSAHDSDAIFNPGREYFYLQLIFTLAKQSDWRDQLEKAGHIDRCVVLLDHVINLKDSSTGLSEPVKTHPYYLAGTLIRLDASGSYRSSCFADKISELEWWKLLKGAWSAMWWNDLYREDELLEALPGIVTYTLESLETETAKYDSKSLIRMVDRIYEALKDEEAEPGIISAVKSVKDRLDSGGS</sequence>
<name>A0A1B7NCV1_9AGAM</name>
<reference evidence="1 2" key="1">
    <citation type="submission" date="2016-06" db="EMBL/GenBank/DDBJ databases">
        <title>Comparative genomics of the ectomycorrhizal sister species Rhizopogon vinicolor and Rhizopogon vesiculosus (Basidiomycota: Boletales) reveals a divergence of the mating type B locus.</title>
        <authorList>
            <consortium name="DOE Joint Genome Institute"/>
            <person name="Mujic A.B."/>
            <person name="Kuo A."/>
            <person name="Tritt A."/>
            <person name="Lipzen A."/>
            <person name="Chen C."/>
            <person name="Johnson J."/>
            <person name="Sharma A."/>
            <person name="Barry K."/>
            <person name="Grigoriev I.V."/>
            <person name="Spatafora J.W."/>
        </authorList>
    </citation>
    <scope>NUCLEOTIDE SEQUENCE [LARGE SCALE GENOMIC DNA]</scope>
    <source>
        <strain evidence="1 2">AM-OR11-026</strain>
    </source>
</reference>
<organism evidence="1 2">
    <name type="scientific">Rhizopogon vinicolor AM-OR11-026</name>
    <dbReference type="NCBI Taxonomy" id="1314800"/>
    <lineage>
        <taxon>Eukaryota</taxon>
        <taxon>Fungi</taxon>
        <taxon>Dikarya</taxon>
        <taxon>Basidiomycota</taxon>
        <taxon>Agaricomycotina</taxon>
        <taxon>Agaricomycetes</taxon>
        <taxon>Agaricomycetidae</taxon>
        <taxon>Boletales</taxon>
        <taxon>Suillineae</taxon>
        <taxon>Rhizopogonaceae</taxon>
        <taxon>Rhizopogon</taxon>
    </lineage>
</organism>
<evidence type="ECO:0000313" key="2">
    <source>
        <dbReference type="Proteomes" id="UP000092154"/>
    </source>
</evidence>
<protein>
    <submittedName>
        <fullName evidence="1">Uncharacterized protein</fullName>
    </submittedName>
</protein>